<evidence type="ECO:0000256" key="8">
    <source>
        <dbReference type="ARBA" id="ARBA00023136"/>
    </source>
</evidence>
<keyword evidence="6 9" id="KW-1133">Transmembrane helix</keyword>
<dbReference type="InterPro" id="IPR006312">
    <property type="entry name" value="TatA/E"/>
</dbReference>
<dbReference type="PANTHER" id="PTHR42982">
    <property type="entry name" value="SEC-INDEPENDENT PROTEIN TRANSLOCASE PROTEIN TATA"/>
    <property type="match status" value="1"/>
</dbReference>
<proteinExistence type="inferred from homology"/>
<evidence type="ECO:0000256" key="10">
    <source>
        <dbReference type="SAM" id="MobiDB-lite"/>
    </source>
</evidence>
<dbReference type="Pfam" id="PF02416">
    <property type="entry name" value="TatA_B_E"/>
    <property type="match status" value="1"/>
</dbReference>
<feature type="compositionally biased region" description="Basic and acidic residues" evidence="10">
    <location>
        <begin position="131"/>
        <end position="141"/>
    </location>
</feature>
<organism evidence="11 12">
    <name type="scientific">Methanolapillus ohkumae</name>
    <dbReference type="NCBI Taxonomy" id="3028298"/>
    <lineage>
        <taxon>Archaea</taxon>
        <taxon>Methanobacteriati</taxon>
        <taxon>Methanobacteriota</taxon>
        <taxon>Stenosarchaea group</taxon>
        <taxon>Methanomicrobia</taxon>
        <taxon>Methanosarcinales</taxon>
        <taxon>Methanosarcinaceae</taxon>
        <taxon>Methanolapillus</taxon>
    </lineage>
</organism>
<dbReference type="Proteomes" id="UP001304970">
    <property type="component" value="Chromosome"/>
</dbReference>
<evidence type="ECO:0000313" key="12">
    <source>
        <dbReference type="Proteomes" id="UP001304970"/>
    </source>
</evidence>
<protein>
    <recommendedName>
        <fullName evidence="9">Sec-independent protein translocase protein TatA</fullName>
    </recommendedName>
</protein>
<sequence>MEIVVVLVIALILFGPNKLPELARSVGSAIGEFKIAQKAAEFDLSDIEKYSKEQNEKKKADAKALDNKIKAMAAEAGIDPEGKKPEELLVMISEKMKTESIAVEKNESESEKEMTVKRLSPEELADLNKTCTEKAGEKAQV</sequence>
<evidence type="ECO:0000256" key="5">
    <source>
        <dbReference type="ARBA" id="ARBA00022927"/>
    </source>
</evidence>
<comment type="subcellular location">
    <subcellularLocation>
        <location evidence="1 9">Cell membrane</location>
        <topology evidence="1 9">Single-pass membrane protein</topology>
    </subcellularLocation>
</comment>
<feature type="compositionally biased region" description="Basic and acidic residues" evidence="10">
    <location>
        <begin position="100"/>
        <end position="121"/>
    </location>
</feature>
<keyword evidence="12" id="KW-1185">Reference proteome</keyword>
<evidence type="ECO:0000256" key="2">
    <source>
        <dbReference type="ARBA" id="ARBA00022448"/>
    </source>
</evidence>
<dbReference type="NCBIfam" id="TIGR01411">
    <property type="entry name" value="tatAE"/>
    <property type="match status" value="1"/>
</dbReference>
<evidence type="ECO:0000256" key="1">
    <source>
        <dbReference type="ARBA" id="ARBA00004162"/>
    </source>
</evidence>
<evidence type="ECO:0000313" key="11">
    <source>
        <dbReference type="EMBL" id="WNY27006.1"/>
    </source>
</evidence>
<gene>
    <name evidence="11" type="primary">tatA_2</name>
    <name evidence="9" type="synonym">tatA</name>
    <name evidence="11" type="ORF">MsAm2_07890</name>
</gene>
<keyword evidence="5 9" id="KW-0653">Protein transport</keyword>
<evidence type="ECO:0000256" key="9">
    <source>
        <dbReference type="HAMAP-Rule" id="MF_00236"/>
    </source>
</evidence>
<evidence type="ECO:0000256" key="6">
    <source>
        <dbReference type="ARBA" id="ARBA00022989"/>
    </source>
</evidence>
<dbReference type="EMBL" id="CP131061">
    <property type="protein sequence ID" value="WNY27006.1"/>
    <property type="molecule type" value="Genomic_DNA"/>
</dbReference>
<dbReference type="InterPro" id="IPR003369">
    <property type="entry name" value="TatA/B/E"/>
</dbReference>
<reference evidence="11 12" key="1">
    <citation type="submission" date="2023-07" db="EMBL/GenBank/DDBJ databases">
        <title>Closed genome sequence of Methanosarcinaceae archaeon Am2.</title>
        <authorList>
            <person name="Poehlein A."/>
            <person name="Protasov E."/>
            <person name="Platt K."/>
            <person name="Reeh H."/>
            <person name="Daniel R."/>
            <person name="Brune A."/>
        </authorList>
    </citation>
    <scope>NUCLEOTIDE SEQUENCE [LARGE SCALE GENOMIC DNA]</scope>
    <source>
        <strain evidence="11 12">Am2</strain>
    </source>
</reference>
<comment type="subunit">
    <text evidence="9">Forms a complex with TatC.</text>
</comment>
<dbReference type="GO" id="GO:0033281">
    <property type="term" value="C:TAT protein transport complex"/>
    <property type="evidence" value="ECO:0007669"/>
    <property type="project" value="UniProtKB-UniRule"/>
</dbReference>
<feature type="region of interest" description="Disordered" evidence="10">
    <location>
        <begin position="100"/>
        <end position="141"/>
    </location>
</feature>
<dbReference type="HAMAP" id="MF_00236">
    <property type="entry name" value="TatA_E"/>
    <property type="match status" value="1"/>
</dbReference>
<dbReference type="PANTHER" id="PTHR42982:SF1">
    <property type="entry name" value="SEC-INDEPENDENT PROTEIN TRANSLOCASE PROTEIN TATA"/>
    <property type="match status" value="1"/>
</dbReference>
<accession>A0AA96ZWV5</accession>
<dbReference type="AlphaFoldDB" id="A0AA96ZWV5"/>
<keyword evidence="2 9" id="KW-0813">Transport</keyword>
<comment type="function">
    <text evidence="9">Part of the twin-arginine translocation (Tat) system that transports large folded proteins containing a characteristic twin-arginine motif in their signal peptide across membranes. TatA could form the protein-conducting channel of the Tat system.</text>
</comment>
<comment type="similarity">
    <text evidence="9">Belongs to the TatA/E family.</text>
</comment>
<keyword evidence="4 9" id="KW-0812">Transmembrane</keyword>
<name>A0AA96ZWV5_9EURY</name>
<keyword evidence="8 9" id="KW-0472">Membrane</keyword>
<evidence type="ECO:0000256" key="3">
    <source>
        <dbReference type="ARBA" id="ARBA00022475"/>
    </source>
</evidence>
<evidence type="ECO:0000256" key="4">
    <source>
        <dbReference type="ARBA" id="ARBA00022692"/>
    </source>
</evidence>
<keyword evidence="3 9" id="KW-1003">Cell membrane</keyword>
<dbReference type="GO" id="GO:0043953">
    <property type="term" value="P:protein transport by the Tat complex"/>
    <property type="evidence" value="ECO:0007669"/>
    <property type="project" value="UniProtKB-UniRule"/>
</dbReference>
<evidence type="ECO:0000256" key="7">
    <source>
        <dbReference type="ARBA" id="ARBA00023010"/>
    </source>
</evidence>
<dbReference type="GO" id="GO:0008320">
    <property type="term" value="F:protein transmembrane transporter activity"/>
    <property type="evidence" value="ECO:0007669"/>
    <property type="project" value="UniProtKB-UniRule"/>
</dbReference>
<dbReference type="Gene3D" id="1.20.5.3310">
    <property type="match status" value="1"/>
</dbReference>
<keyword evidence="7 9" id="KW-0811">Translocation</keyword>